<dbReference type="Proteomes" id="UP000008281">
    <property type="component" value="Unassembled WGS sequence"/>
</dbReference>
<name>E3N707_CAERE</name>
<sequence>MVYFDTFVTDLSNPGLAPHTNNYYPGDALYVTELVTRQERIVEEKPVSFADIHNAKNHRKIKTCYLLHRTIQEDVVAVEVNFSRTRSGKDLCVAAGSNTLVTARVDMFKAFDKTIYRLIESMQDLPQTTSQSKM</sequence>
<dbReference type="EMBL" id="DS268544">
    <property type="protein sequence ID" value="EFO88322.1"/>
    <property type="molecule type" value="Genomic_DNA"/>
</dbReference>
<evidence type="ECO:0000313" key="1">
    <source>
        <dbReference type="EMBL" id="EFO88322.1"/>
    </source>
</evidence>
<organism evidence="2">
    <name type="scientific">Caenorhabditis remanei</name>
    <name type="common">Caenorhabditis vulgaris</name>
    <dbReference type="NCBI Taxonomy" id="31234"/>
    <lineage>
        <taxon>Eukaryota</taxon>
        <taxon>Metazoa</taxon>
        <taxon>Ecdysozoa</taxon>
        <taxon>Nematoda</taxon>
        <taxon>Chromadorea</taxon>
        <taxon>Rhabditida</taxon>
        <taxon>Rhabditina</taxon>
        <taxon>Rhabditomorpha</taxon>
        <taxon>Rhabditoidea</taxon>
        <taxon>Rhabditidae</taxon>
        <taxon>Peloderinae</taxon>
        <taxon>Caenorhabditis</taxon>
    </lineage>
</organism>
<dbReference type="AlphaFoldDB" id="E3N707"/>
<reference evidence="1" key="1">
    <citation type="submission" date="2007-07" db="EMBL/GenBank/DDBJ databases">
        <title>PCAP assembly of the Caenorhabditis remanei genome.</title>
        <authorList>
            <consortium name="The Caenorhabditis remanei Sequencing Consortium"/>
            <person name="Wilson R.K."/>
        </authorList>
    </citation>
    <scope>NUCLEOTIDE SEQUENCE [LARGE SCALE GENOMIC DNA]</scope>
    <source>
        <strain evidence="1">PB4641</strain>
    </source>
</reference>
<dbReference type="HOGENOM" id="CLU_1898154_0_0_1"/>
<gene>
    <name evidence="1" type="ORF">CRE_12237</name>
</gene>
<accession>E3N707</accession>
<dbReference type="InParanoid" id="E3N707"/>
<evidence type="ECO:0000313" key="2">
    <source>
        <dbReference type="Proteomes" id="UP000008281"/>
    </source>
</evidence>
<dbReference type="STRING" id="31234.E3N707"/>
<keyword evidence="2" id="KW-1185">Reference proteome</keyword>
<proteinExistence type="predicted"/>
<protein>
    <submittedName>
        <fullName evidence="1">Uncharacterized protein</fullName>
    </submittedName>
</protein>